<dbReference type="RefSeq" id="WP_098666459.1">
    <property type="nucleotide sequence ID" value="NZ_NVDG01000065.1"/>
</dbReference>
<comment type="caution">
    <text evidence="2">The sequence shown here is derived from an EMBL/GenBank/DDBJ whole genome shotgun (WGS) entry which is preliminary data.</text>
</comment>
<evidence type="ECO:0000313" key="2">
    <source>
        <dbReference type="EMBL" id="PFU37574.1"/>
    </source>
</evidence>
<organism evidence="2 3">
    <name type="scientific">Bacillus cereus</name>
    <dbReference type="NCBI Taxonomy" id="1396"/>
    <lineage>
        <taxon>Bacteria</taxon>
        <taxon>Bacillati</taxon>
        <taxon>Bacillota</taxon>
        <taxon>Bacilli</taxon>
        <taxon>Bacillales</taxon>
        <taxon>Bacillaceae</taxon>
        <taxon>Bacillus</taxon>
        <taxon>Bacillus cereus group</taxon>
    </lineage>
</organism>
<dbReference type="Proteomes" id="UP000224076">
    <property type="component" value="Unassembled WGS sequence"/>
</dbReference>
<dbReference type="EMBL" id="NVDG01000065">
    <property type="protein sequence ID" value="PFU37574.1"/>
    <property type="molecule type" value="Genomic_DNA"/>
</dbReference>
<name>A0A2B3TT59_BACCE</name>
<reference evidence="2 3" key="1">
    <citation type="submission" date="2017-09" db="EMBL/GenBank/DDBJ databases">
        <title>Large-scale bioinformatics analysis of Bacillus genomes uncovers conserved roles of natural products in bacterial physiology.</title>
        <authorList>
            <consortium name="Agbiome Team Llc"/>
            <person name="Bleich R.M."/>
            <person name="Grubbs K.J."/>
            <person name="Santa Maria K.C."/>
            <person name="Allen S.E."/>
            <person name="Farag S."/>
            <person name="Shank E.A."/>
            <person name="Bowers A."/>
        </authorList>
    </citation>
    <scope>NUCLEOTIDE SEQUENCE [LARGE SCALE GENOMIC DNA]</scope>
    <source>
        <strain evidence="2 3">AFS061806</strain>
    </source>
</reference>
<evidence type="ECO:0000259" key="1">
    <source>
        <dbReference type="Pfam" id="PF13524"/>
    </source>
</evidence>
<accession>A0A2B3TT59</accession>
<protein>
    <submittedName>
        <fullName evidence="2">Spore maturation protein</fullName>
    </submittedName>
</protein>
<proteinExistence type="predicted"/>
<dbReference type="AlphaFoldDB" id="A0A2B3TT59"/>
<dbReference type="InterPro" id="IPR055259">
    <property type="entry name" value="YkvP/CgeB_Glyco_trans-like"/>
</dbReference>
<sequence length="337" mass="38800">MTISYISENFNVLFVKSGASVYFPVLEESIFNSLKKAIGNVTMVTYENLVKTALKIQPSLIIVFHGFEEGISKGIQELKQYKFKTALWLTDDPYFTDVTKNLVLDYDYVFTQDTGCIDFYKDLGCDNVYYLPLAAEPPLYTPILTEEEYAFDISFIGTAFDNRLAFIDSIAEYLVTKNTLIIGCNWDRLKSYELLKDKILLLPFLVYKNSMGYYKKSKININIHRSIEDVTFNINRVKINACSINNRTFEIASTGAFQMTDIRSDLEKCYIPGVQIETFTSSVDFIEKAERYLANPAQRKKIAMEGLKRTLIEHTYDKRVKQLLEIIEINPKKENGI</sequence>
<evidence type="ECO:0000313" key="3">
    <source>
        <dbReference type="Proteomes" id="UP000224076"/>
    </source>
</evidence>
<feature type="domain" description="Spore protein YkvP/CgeB glycosyl transferase-like" evidence="1">
    <location>
        <begin position="178"/>
        <end position="325"/>
    </location>
</feature>
<gene>
    <name evidence="2" type="ORF">COK86_28435</name>
</gene>
<dbReference type="Pfam" id="PF13524">
    <property type="entry name" value="Glyco_trans_1_2"/>
    <property type="match status" value="1"/>
</dbReference>